<dbReference type="Pfam" id="PF12833">
    <property type="entry name" value="HTH_18"/>
    <property type="match status" value="1"/>
</dbReference>
<evidence type="ECO:0000256" key="1">
    <source>
        <dbReference type="ARBA" id="ARBA00023015"/>
    </source>
</evidence>
<dbReference type="SMART" id="SM00342">
    <property type="entry name" value="HTH_ARAC"/>
    <property type="match status" value="1"/>
</dbReference>
<dbReference type="InterPro" id="IPR020449">
    <property type="entry name" value="Tscrpt_reg_AraC-type_HTH"/>
</dbReference>
<gene>
    <name evidence="6" type="ORF">EVA_14682</name>
</gene>
<accession>J9GCT9</accession>
<dbReference type="PANTHER" id="PTHR43280">
    <property type="entry name" value="ARAC-FAMILY TRANSCRIPTIONAL REGULATOR"/>
    <property type="match status" value="1"/>
</dbReference>
<dbReference type="AlphaFoldDB" id="J9GCT9"/>
<dbReference type="InterPro" id="IPR018060">
    <property type="entry name" value="HTH_AraC"/>
</dbReference>
<comment type="caution">
    <text evidence="6">The sequence shown here is derived from an EMBL/GenBank/DDBJ whole genome shotgun (WGS) entry which is preliminary data.</text>
</comment>
<dbReference type="Gene3D" id="1.10.10.60">
    <property type="entry name" value="Homeodomain-like"/>
    <property type="match status" value="1"/>
</dbReference>
<evidence type="ECO:0000256" key="2">
    <source>
        <dbReference type="ARBA" id="ARBA00023125"/>
    </source>
</evidence>
<evidence type="ECO:0000256" key="4">
    <source>
        <dbReference type="SAM" id="MobiDB-lite"/>
    </source>
</evidence>
<sequence length="120" mass="14186">CYRDKNYSARQLAQDLGTNTRYISAVVNNRFHKNYTELVNGYRVEEAMSLMVDRRYQKTNIEDISAMVGFSNRQSFYAAFYRFVGKTPRQYRVEELEKRAVETTPKKRGRKPKNRQEGNA</sequence>
<feature type="compositionally biased region" description="Basic and acidic residues" evidence="4">
    <location>
        <begin position="96"/>
        <end position="105"/>
    </location>
</feature>
<name>J9GCT9_9ZZZZ</name>
<keyword evidence="3" id="KW-0804">Transcription</keyword>
<dbReference type="PRINTS" id="PR00032">
    <property type="entry name" value="HTHARAC"/>
</dbReference>
<keyword evidence="1" id="KW-0805">Transcription regulation</keyword>
<feature type="non-terminal residue" evidence="6">
    <location>
        <position position="1"/>
    </location>
</feature>
<organism evidence="6">
    <name type="scientific">gut metagenome</name>
    <dbReference type="NCBI Taxonomy" id="749906"/>
    <lineage>
        <taxon>unclassified sequences</taxon>
        <taxon>metagenomes</taxon>
        <taxon>organismal metagenomes</taxon>
    </lineage>
</organism>
<protein>
    <submittedName>
        <fullName evidence="6">Response regulator</fullName>
    </submittedName>
</protein>
<dbReference type="GO" id="GO:0043565">
    <property type="term" value="F:sequence-specific DNA binding"/>
    <property type="evidence" value="ECO:0007669"/>
    <property type="project" value="InterPro"/>
</dbReference>
<evidence type="ECO:0000313" key="6">
    <source>
        <dbReference type="EMBL" id="EJW97209.1"/>
    </source>
</evidence>
<dbReference type="InterPro" id="IPR009057">
    <property type="entry name" value="Homeodomain-like_sf"/>
</dbReference>
<dbReference type="EMBL" id="AMCI01004881">
    <property type="protein sequence ID" value="EJW97209.1"/>
    <property type="molecule type" value="Genomic_DNA"/>
</dbReference>
<dbReference type="GO" id="GO:0003700">
    <property type="term" value="F:DNA-binding transcription factor activity"/>
    <property type="evidence" value="ECO:0007669"/>
    <property type="project" value="InterPro"/>
</dbReference>
<proteinExistence type="predicted"/>
<dbReference type="SUPFAM" id="SSF46689">
    <property type="entry name" value="Homeodomain-like"/>
    <property type="match status" value="1"/>
</dbReference>
<feature type="region of interest" description="Disordered" evidence="4">
    <location>
        <begin position="96"/>
        <end position="120"/>
    </location>
</feature>
<feature type="domain" description="HTH araC/xylS-type" evidence="5">
    <location>
        <begin position="1"/>
        <end position="94"/>
    </location>
</feature>
<dbReference type="PANTHER" id="PTHR43280:SF29">
    <property type="entry name" value="ARAC-FAMILY TRANSCRIPTIONAL REGULATOR"/>
    <property type="match status" value="1"/>
</dbReference>
<evidence type="ECO:0000259" key="5">
    <source>
        <dbReference type="PROSITE" id="PS01124"/>
    </source>
</evidence>
<dbReference type="PROSITE" id="PS01124">
    <property type="entry name" value="HTH_ARAC_FAMILY_2"/>
    <property type="match status" value="1"/>
</dbReference>
<evidence type="ECO:0000256" key="3">
    <source>
        <dbReference type="ARBA" id="ARBA00023163"/>
    </source>
</evidence>
<keyword evidence="2" id="KW-0238">DNA-binding</keyword>
<reference evidence="6" key="1">
    <citation type="journal article" date="2012" name="PLoS ONE">
        <title>Gene sets for utilization of primary and secondary nutrition supplies in the distal gut of endangered iberian lynx.</title>
        <authorList>
            <person name="Alcaide M."/>
            <person name="Messina E."/>
            <person name="Richter M."/>
            <person name="Bargiela R."/>
            <person name="Peplies J."/>
            <person name="Huws S.A."/>
            <person name="Newbold C.J."/>
            <person name="Golyshin P.N."/>
            <person name="Simon M.A."/>
            <person name="Lopez G."/>
            <person name="Yakimov M.M."/>
            <person name="Ferrer M."/>
        </authorList>
    </citation>
    <scope>NUCLEOTIDE SEQUENCE</scope>
</reference>